<dbReference type="Proteomes" id="UP000514462">
    <property type="component" value="Chromosome"/>
</dbReference>
<feature type="chain" id="PRO_5042830779" evidence="1">
    <location>
        <begin position="25"/>
        <end position="158"/>
    </location>
</feature>
<protein>
    <submittedName>
        <fullName evidence="2">Uncharacterized protein</fullName>
    </submittedName>
</protein>
<sequence>MKRMKNFVASCLLTALVVPSVVLAEEPTTAPLATGMVSAGTAEAQVVEAVRHGDILTVKVRFKGLTDNLTGQSLYTGIDKDALAKSFYLLVGNKKYLLLTDSNGVPLAPNSVMFSSRAGVPYVGSWYGSFPAPPKDVKEVYLTIENVEPLGPIAITDR</sequence>
<evidence type="ECO:0000256" key="1">
    <source>
        <dbReference type="SAM" id="SignalP"/>
    </source>
</evidence>
<feature type="signal peptide" evidence="1">
    <location>
        <begin position="1"/>
        <end position="24"/>
    </location>
</feature>
<organism evidence="2 3">
    <name type="scientific">Klebsiella aerogenes</name>
    <name type="common">Enterobacter aerogenes</name>
    <dbReference type="NCBI Taxonomy" id="548"/>
    <lineage>
        <taxon>Bacteria</taxon>
        <taxon>Pseudomonadati</taxon>
        <taxon>Pseudomonadota</taxon>
        <taxon>Gammaproteobacteria</taxon>
        <taxon>Enterobacterales</taxon>
        <taxon>Enterobacteriaceae</taxon>
        <taxon>Klebsiella/Raoultella group</taxon>
        <taxon>Klebsiella</taxon>
    </lineage>
</organism>
<proteinExistence type="predicted"/>
<evidence type="ECO:0000313" key="3">
    <source>
        <dbReference type="Proteomes" id="UP000514462"/>
    </source>
</evidence>
<accession>A0AAP9U4F7</accession>
<dbReference type="EMBL" id="CP055904">
    <property type="protein sequence ID" value="QMR39351.1"/>
    <property type="molecule type" value="Genomic_DNA"/>
</dbReference>
<gene>
    <name evidence="2" type="ORF">HV331_07550</name>
</gene>
<dbReference type="AlphaFoldDB" id="A0AAP9U4F7"/>
<name>A0AAP9U4F7_KLEAE</name>
<keyword evidence="1" id="KW-0732">Signal</keyword>
<reference evidence="3" key="1">
    <citation type="submission" date="2020-06" db="EMBL/GenBank/DDBJ databases">
        <title>REHAB project genomes.</title>
        <authorList>
            <person name="Shaw L.P."/>
        </authorList>
    </citation>
    <scope>NUCLEOTIDE SEQUENCE [LARGE SCALE GENOMIC DNA]</scope>
    <source>
        <strain evidence="3">RHBSTW-00938</strain>
    </source>
</reference>
<dbReference type="RefSeq" id="WP_049058330.1">
    <property type="nucleotide sequence ID" value="NZ_CABHFP010000011.1"/>
</dbReference>
<evidence type="ECO:0000313" key="2">
    <source>
        <dbReference type="EMBL" id="QMR39351.1"/>
    </source>
</evidence>